<dbReference type="PANTHER" id="PTHR11786">
    <property type="entry name" value="N-HYDROXYARYLAMINE O-ACETYLTRANSFERASE"/>
    <property type="match status" value="1"/>
</dbReference>
<dbReference type="PANTHER" id="PTHR11786:SF0">
    <property type="entry name" value="ARYLAMINE N-ACETYLTRANSFERASE 4-RELATED"/>
    <property type="match status" value="1"/>
</dbReference>
<dbReference type="PRINTS" id="PR01543">
    <property type="entry name" value="ANATRNSFRASE"/>
</dbReference>
<comment type="similarity">
    <text evidence="1 2">Belongs to the arylamine N-acetyltransferase family.</text>
</comment>
<protein>
    <recommendedName>
        <fullName evidence="5">Arylamine N-acetyltransferase</fullName>
    </recommendedName>
</protein>
<comment type="caution">
    <text evidence="3">The sequence shown here is derived from an EMBL/GenBank/DDBJ whole genome shotgun (WGS) entry which is preliminary data.</text>
</comment>
<name>A0AAD5T545_9FUNG</name>
<evidence type="ECO:0008006" key="5">
    <source>
        <dbReference type="Google" id="ProtNLM"/>
    </source>
</evidence>
<sequence length="316" mass="35578">MQEKLFRYNPLDNYEAFSNAKLEAYLKRIGVTHDQVVERDLSALNCIIDAHSRKIPFENGLLFFTDEKVATGSDAAFEHIIGRNRGGYCFQVNTLLISALLALKFDATAGVARSYVWDEVLQSWVNKGTTHMVVFVALSAEDPLYLVDVGFNQRGLTAAIPIKDGATISCAASEAHQIRTSTLTGKGNWSLWHKRADWAPRADGVDPQGDGFGPMFYFTLERYRPEDFRVLNYFVSHAIGNGNLMTSTFIVSIVTETGGRSVIVDKTFKRREDENHRELERVVKMNSVENLVDIMAEEFGIEMTEKEIANAKLKFF</sequence>
<dbReference type="Gene3D" id="3.30.2140.20">
    <property type="match status" value="1"/>
</dbReference>
<reference evidence="3" key="1">
    <citation type="submission" date="2020-05" db="EMBL/GenBank/DDBJ databases">
        <title>Phylogenomic resolution of chytrid fungi.</title>
        <authorList>
            <person name="Stajich J.E."/>
            <person name="Amses K."/>
            <person name="Simmons R."/>
            <person name="Seto K."/>
            <person name="Myers J."/>
            <person name="Bonds A."/>
            <person name="Quandt C.A."/>
            <person name="Barry K."/>
            <person name="Liu P."/>
            <person name="Grigoriev I."/>
            <person name="Longcore J.E."/>
            <person name="James T.Y."/>
        </authorList>
    </citation>
    <scope>NUCLEOTIDE SEQUENCE</scope>
    <source>
        <strain evidence="3">JEL0513</strain>
    </source>
</reference>
<proteinExistence type="inferred from homology"/>
<dbReference type="EMBL" id="JADGJH010000476">
    <property type="protein sequence ID" value="KAJ3128186.1"/>
    <property type="molecule type" value="Genomic_DNA"/>
</dbReference>
<dbReference type="InterPro" id="IPR038765">
    <property type="entry name" value="Papain-like_cys_pep_sf"/>
</dbReference>
<dbReference type="AlphaFoldDB" id="A0AAD5T545"/>
<keyword evidence="2" id="KW-0808">Transferase</keyword>
<dbReference type="Proteomes" id="UP001211907">
    <property type="component" value="Unassembled WGS sequence"/>
</dbReference>
<accession>A0AAD5T545</accession>
<dbReference type="SUPFAM" id="SSF54001">
    <property type="entry name" value="Cysteine proteinases"/>
    <property type="match status" value="1"/>
</dbReference>
<dbReference type="GO" id="GO:0016407">
    <property type="term" value="F:acetyltransferase activity"/>
    <property type="evidence" value="ECO:0007669"/>
    <property type="project" value="InterPro"/>
</dbReference>
<evidence type="ECO:0000313" key="3">
    <source>
        <dbReference type="EMBL" id="KAJ3128186.1"/>
    </source>
</evidence>
<keyword evidence="4" id="KW-1185">Reference proteome</keyword>
<keyword evidence="2" id="KW-0012">Acyltransferase</keyword>
<dbReference type="Pfam" id="PF00797">
    <property type="entry name" value="Acetyltransf_2"/>
    <property type="match status" value="1"/>
</dbReference>
<evidence type="ECO:0000256" key="2">
    <source>
        <dbReference type="RuleBase" id="RU003452"/>
    </source>
</evidence>
<dbReference type="InterPro" id="IPR001447">
    <property type="entry name" value="Arylamine_N-AcTrfase"/>
</dbReference>
<dbReference type="InterPro" id="IPR053710">
    <property type="entry name" value="Arylamine_NAT_domain_sf"/>
</dbReference>
<gene>
    <name evidence="3" type="ORF">HK100_009312</name>
</gene>
<evidence type="ECO:0000313" key="4">
    <source>
        <dbReference type="Proteomes" id="UP001211907"/>
    </source>
</evidence>
<evidence type="ECO:0000256" key="1">
    <source>
        <dbReference type="ARBA" id="ARBA00006547"/>
    </source>
</evidence>
<organism evidence="3 4">
    <name type="scientific">Physocladia obscura</name>
    <dbReference type="NCBI Taxonomy" id="109957"/>
    <lineage>
        <taxon>Eukaryota</taxon>
        <taxon>Fungi</taxon>
        <taxon>Fungi incertae sedis</taxon>
        <taxon>Chytridiomycota</taxon>
        <taxon>Chytridiomycota incertae sedis</taxon>
        <taxon>Chytridiomycetes</taxon>
        <taxon>Chytridiales</taxon>
        <taxon>Chytriomycetaceae</taxon>
        <taxon>Physocladia</taxon>
    </lineage>
</organism>